<evidence type="ECO:0000313" key="3">
    <source>
        <dbReference type="Proteomes" id="UP000503278"/>
    </source>
</evidence>
<protein>
    <submittedName>
        <fullName evidence="2">Uncharacterized protein</fullName>
    </submittedName>
</protein>
<dbReference type="AlphaFoldDB" id="A0A7L5E7A9"/>
<name>A0A7L5E7A9_9SPHI</name>
<keyword evidence="1" id="KW-0812">Transmembrane</keyword>
<keyword evidence="1" id="KW-1133">Transmembrane helix</keyword>
<evidence type="ECO:0000256" key="1">
    <source>
        <dbReference type="SAM" id="Phobius"/>
    </source>
</evidence>
<feature type="transmembrane region" description="Helical" evidence="1">
    <location>
        <begin position="42"/>
        <end position="62"/>
    </location>
</feature>
<gene>
    <name evidence="2" type="ORF">HH214_21565</name>
</gene>
<evidence type="ECO:0000313" key="2">
    <source>
        <dbReference type="EMBL" id="QJD98548.1"/>
    </source>
</evidence>
<keyword evidence="2" id="KW-0614">Plasmid</keyword>
<proteinExistence type="predicted"/>
<feature type="transmembrane region" description="Helical" evidence="1">
    <location>
        <begin position="16"/>
        <end position="36"/>
    </location>
</feature>
<feature type="transmembrane region" description="Helical" evidence="1">
    <location>
        <begin position="82"/>
        <end position="105"/>
    </location>
</feature>
<dbReference type="RefSeq" id="WP_169611284.1">
    <property type="nucleotide sequence ID" value="NZ_CP051683.1"/>
</dbReference>
<dbReference type="Proteomes" id="UP000503278">
    <property type="component" value="Plasmid unnamed1"/>
</dbReference>
<reference evidence="2 3" key="1">
    <citation type="submission" date="2020-04" db="EMBL/GenBank/DDBJ databases">
        <title>Genome sequencing of novel species.</title>
        <authorList>
            <person name="Heo J."/>
            <person name="Kim S.-J."/>
            <person name="Kim J.-S."/>
            <person name="Hong S.-B."/>
            <person name="Kwon S.-W."/>
        </authorList>
    </citation>
    <scope>NUCLEOTIDE SEQUENCE [LARGE SCALE GENOMIC DNA]</scope>
    <source>
        <strain evidence="2 3">F39-2</strain>
        <plasmid evidence="2 3">unnamed1</plasmid>
    </source>
</reference>
<keyword evidence="3" id="KW-1185">Reference proteome</keyword>
<dbReference type="EMBL" id="CP051683">
    <property type="protein sequence ID" value="QJD98548.1"/>
    <property type="molecule type" value="Genomic_DNA"/>
</dbReference>
<accession>A0A7L5E7A9</accession>
<sequence>MENINEQRSIVRLPQLGLIAIGVSLVIITLIAEPYLLNVNVVIFSIAFGLLLVEGTLLSIIYRSLISKKEKLKHWSKKNLTVATIVTIAAFLWTLMLFEICKVVLYNLNHKP</sequence>
<keyword evidence="1" id="KW-0472">Membrane</keyword>
<organism evidence="2 3">
    <name type="scientific">Mucilaginibacter robiniae</name>
    <dbReference type="NCBI Taxonomy" id="2728022"/>
    <lineage>
        <taxon>Bacteria</taxon>
        <taxon>Pseudomonadati</taxon>
        <taxon>Bacteroidota</taxon>
        <taxon>Sphingobacteriia</taxon>
        <taxon>Sphingobacteriales</taxon>
        <taxon>Sphingobacteriaceae</taxon>
        <taxon>Mucilaginibacter</taxon>
    </lineage>
</organism>
<dbReference type="KEGG" id="mrob:HH214_21565"/>
<geneLocation type="plasmid" evidence="2 3">
    <name>unnamed1</name>
</geneLocation>